<feature type="domain" description="HTH tetR-type" evidence="5">
    <location>
        <begin position="8"/>
        <end position="68"/>
    </location>
</feature>
<evidence type="ECO:0000313" key="6">
    <source>
        <dbReference type="EMBL" id="GAA2819057.1"/>
    </source>
</evidence>
<keyword evidence="3" id="KW-0804">Transcription</keyword>
<sequence>MPQQRRAQVTRRTILVAAAEEFDREGYRATPLNAILRRGGVTKGAFYFHFASKEAVAQVLIRIQRERWTALFQRWVRSGLDPLSTAVGLVDEVVRLIDDDVVIRAGTALACRREAGGVPLDWERSLTELFAKAADGGQLRPDVDPRAAARVLHAALVGVRALGPGASAADRVAEIWRVLLRGVASADWLRSNP</sequence>
<proteinExistence type="predicted"/>
<gene>
    <name evidence="6" type="ORF">GCM10010470_63020</name>
</gene>
<comment type="caution">
    <text evidence="6">The sequence shown here is derived from an EMBL/GenBank/DDBJ whole genome shotgun (WGS) entry which is preliminary data.</text>
</comment>
<dbReference type="InterPro" id="IPR050109">
    <property type="entry name" value="HTH-type_TetR-like_transc_reg"/>
</dbReference>
<name>A0ABN3VNU3_9PSEU</name>
<dbReference type="RefSeq" id="WP_344686004.1">
    <property type="nucleotide sequence ID" value="NZ_BAAAUX010000035.1"/>
</dbReference>
<dbReference type="PANTHER" id="PTHR30055">
    <property type="entry name" value="HTH-TYPE TRANSCRIPTIONAL REGULATOR RUTR"/>
    <property type="match status" value="1"/>
</dbReference>
<dbReference type="PRINTS" id="PR00455">
    <property type="entry name" value="HTHTETR"/>
</dbReference>
<accession>A0ABN3VNU3</accession>
<reference evidence="6 7" key="1">
    <citation type="journal article" date="2019" name="Int. J. Syst. Evol. Microbiol.">
        <title>The Global Catalogue of Microorganisms (GCM) 10K type strain sequencing project: providing services to taxonomists for standard genome sequencing and annotation.</title>
        <authorList>
            <consortium name="The Broad Institute Genomics Platform"/>
            <consortium name="The Broad Institute Genome Sequencing Center for Infectious Disease"/>
            <person name="Wu L."/>
            <person name="Ma J."/>
        </authorList>
    </citation>
    <scope>NUCLEOTIDE SEQUENCE [LARGE SCALE GENOMIC DNA]</scope>
    <source>
        <strain evidence="6 7">JCM 9383</strain>
    </source>
</reference>
<evidence type="ECO:0000313" key="7">
    <source>
        <dbReference type="Proteomes" id="UP001500979"/>
    </source>
</evidence>
<organism evidence="6 7">
    <name type="scientific">Saccharopolyspora taberi</name>
    <dbReference type="NCBI Taxonomy" id="60895"/>
    <lineage>
        <taxon>Bacteria</taxon>
        <taxon>Bacillati</taxon>
        <taxon>Actinomycetota</taxon>
        <taxon>Actinomycetes</taxon>
        <taxon>Pseudonocardiales</taxon>
        <taxon>Pseudonocardiaceae</taxon>
        <taxon>Saccharopolyspora</taxon>
    </lineage>
</organism>
<evidence type="ECO:0000256" key="4">
    <source>
        <dbReference type="PROSITE-ProRule" id="PRU00335"/>
    </source>
</evidence>
<dbReference type="InterPro" id="IPR054126">
    <property type="entry name" value="CprB_TetR_C"/>
</dbReference>
<dbReference type="SUPFAM" id="SSF46689">
    <property type="entry name" value="Homeodomain-like"/>
    <property type="match status" value="1"/>
</dbReference>
<dbReference type="SUPFAM" id="SSF48498">
    <property type="entry name" value="Tetracyclin repressor-like, C-terminal domain"/>
    <property type="match status" value="1"/>
</dbReference>
<evidence type="ECO:0000256" key="1">
    <source>
        <dbReference type="ARBA" id="ARBA00023015"/>
    </source>
</evidence>
<dbReference type="Pfam" id="PF21935">
    <property type="entry name" value="TetR_C_45"/>
    <property type="match status" value="1"/>
</dbReference>
<dbReference type="InterPro" id="IPR047923">
    <property type="entry name" value="ArpA-like"/>
</dbReference>
<feature type="DNA-binding region" description="H-T-H motif" evidence="4">
    <location>
        <begin position="31"/>
        <end position="50"/>
    </location>
</feature>
<dbReference type="PANTHER" id="PTHR30055:SF234">
    <property type="entry name" value="HTH-TYPE TRANSCRIPTIONAL REGULATOR BETI"/>
    <property type="match status" value="1"/>
</dbReference>
<keyword evidence="1" id="KW-0805">Transcription regulation</keyword>
<dbReference type="Gene3D" id="1.10.357.10">
    <property type="entry name" value="Tetracycline Repressor, domain 2"/>
    <property type="match status" value="1"/>
</dbReference>
<evidence type="ECO:0000259" key="5">
    <source>
        <dbReference type="PROSITE" id="PS50977"/>
    </source>
</evidence>
<keyword evidence="2 4" id="KW-0238">DNA-binding</keyword>
<dbReference type="Pfam" id="PF00440">
    <property type="entry name" value="TetR_N"/>
    <property type="match status" value="1"/>
</dbReference>
<dbReference type="InterPro" id="IPR009057">
    <property type="entry name" value="Homeodomain-like_sf"/>
</dbReference>
<dbReference type="InterPro" id="IPR001647">
    <property type="entry name" value="HTH_TetR"/>
</dbReference>
<protein>
    <submittedName>
        <fullName evidence="6">ScbR family autoregulator-binding transcription factor</fullName>
    </submittedName>
</protein>
<evidence type="ECO:0000256" key="3">
    <source>
        <dbReference type="ARBA" id="ARBA00023163"/>
    </source>
</evidence>
<dbReference type="InterPro" id="IPR036271">
    <property type="entry name" value="Tet_transcr_reg_TetR-rel_C_sf"/>
</dbReference>
<dbReference type="NCBIfam" id="NF041196">
    <property type="entry name" value="ScbR_bind_reg"/>
    <property type="match status" value="1"/>
</dbReference>
<keyword evidence="7" id="KW-1185">Reference proteome</keyword>
<dbReference type="Proteomes" id="UP001500979">
    <property type="component" value="Unassembled WGS sequence"/>
</dbReference>
<evidence type="ECO:0000256" key="2">
    <source>
        <dbReference type="ARBA" id="ARBA00023125"/>
    </source>
</evidence>
<dbReference type="PROSITE" id="PS50977">
    <property type="entry name" value="HTH_TETR_2"/>
    <property type="match status" value="1"/>
</dbReference>
<dbReference type="EMBL" id="BAAAUX010000035">
    <property type="protein sequence ID" value="GAA2819057.1"/>
    <property type="molecule type" value="Genomic_DNA"/>
</dbReference>